<keyword evidence="3" id="KW-1185">Reference proteome</keyword>
<dbReference type="PANTHER" id="PTHR10622">
    <property type="entry name" value="HET DOMAIN-CONTAINING PROTEIN"/>
    <property type="match status" value="1"/>
</dbReference>
<evidence type="ECO:0000313" key="2">
    <source>
        <dbReference type="EMBL" id="KAK3385518.1"/>
    </source>
</evidence>
<dbReference type="Pfam" id="PF06985">
    <property type="entry name" value="HET"/>
    <property type="match status" value="1"/>
</dbReference>
<evidence type="ECO:0000259" key="1">
    <source>
        <dbReference type="Pfam" id="PF06985"/>
    </source>
</evidence>
<reference evidence="2" key="1">
    <citation type="journal article" date="2023" name="Mol. Phylogenet. Evol.">
        <title>Genome-scale phylogeny and comparative genomics of the fungal order Sordariales.</title>
        <authorList>
            <person name="Hensen N."/>
            <person name="Bonometti L."/>
            <person name="Westerberg I."/>
            <person name="Brannstrom I.O."/>
            <person name="Guillou S."/>
            <person name="Cros-Aarteil S."/>
            <person name="Calhoun S."/>
            <person name="Haridas S."/>
            <person name="Kuo A."/>
            <person name="Mondo S."/>
            <person name="Pangilinan J."/>
            <person name="Riley R."/>
            <person name="LaButti K."/>
            <person name="Andreopoulos B."/>
            <person name="Lipzen A."/>
            <person name="Chen C."/>
            <person name="Yan M."/>
            <person name="Daum C."/>
            <person name="Ng V."/>
            <person name="Clum A."/>
            <person name="Steindorff A."/>
            <person name="Ohm R.A."/>
            <person name="Martin F."/>
            <person name="Silar P."/>
            <person name="Natvig D.O."/>
            <person name="Lalanne C."/>
            <person name="Gautier V."/>
            <person name="Ament-Velasquez S.L."/>
            <person name="Kruys A."/>
            <person name="Hutchinson M.I."/>
            <person name="Powell A.J."/>
            <person name="Barry K."/>
            <person name="Miller A.N."/>
            <person name="Grigoriev I.V."/>
            <person name="Debuchy R."/>
            <person name="Gladieux P."/>
            <person name="Hiltunen Thoren M."/>
            <person name="Johannesson H."/>
        </authorList>
    </citation>
    <scope>NUCLEOTIDE SEQUENCE</scope>
    <source>
        <strain evidence="2">CBS 232.78</strain>
    </source>
</reference>
<protein>
    <submittedName>
        <fullName evidence="2">Heterokaryon incompatibility protein-domain-containing protein</fullName>
    </submittedName>
</protein>
<reference evidence="2" key="2">
    <citation type="submission" date="2023-06" db="EMBL/GenBank/DDBJ databases">
        <authorList>
            <consortium name="Lawrence Berkeley National Laboratory"/>
            <person name="Haridas S."/>
            <person name="Hensen N."/>
            <person name="Bonometti L."/>
            <person name="Westerberg I."/>
            <person name="Brannstrom I.O."/>
            <person name="Guillou S."/>
            <person name="Cros-Aarteil S."/>
            <person name="Calhoun S."/>
            <person name="Kuo A."/>
            <person name="Mondo S."/>
            <person name="Pangilinan J."/>
            <person name="Riley R."/>
            <person name="LaButti K."/>
            <person name="Andreopoulos B."/>
            <person name="Lipzen A."/>
            <person name="Chen C."/>
            <person name="Yanf M."/>
            <person name="Daum C."/>
            <person name="Ng V."/>
            <person name="Clum A."/>
            <person name="Steindorff A."/>
            <person name="Ohm R."/>
            <person name="Martin F."/>
            <person name="Silar P."/>
            <person name="Natvig D."/>
            <person name="Lalanne C."/>
            <person name="Gautier V."/>
            <person name="Ament-velasquez S.L."/>
            <person name="Kruys A."/>
            <person name="Hutchinson M.I."/>
            <person name="Powell A.J."/>
            <person name="Barry K."/>
            <person name="Miller A.N."/>
            <person name="Grigoriev I.V."/>
            <person name="Debuchy R."/>
            <person name="Gladieux P."/>
            <person name="Thoren M.H."/>
            <person name="Johannesson H."/>
        </authorList>
    </citation>
    <scope>NUCLEOTIDE SEQUENCE</scope>
    <source>
        <strain evidence="2">CBS 232.78</strain>
    </source>
</reference>
<sequence length="606" mass="69065">MRLINTSTLELQQFFEPNIPPYAILSHTWGRDEISLQEFLTAHLADSSQEVQRIDPPLIRAKMGYAKVIAACRAAQGHFDYLWVDTCCIDKTNPAELSESINSMFKWYQNSAMCYAYLGDLDGPNSRGRNYDNEEQDFSECNWFTRGWTLQELIASPRLEFYDRSWNCFGTKRLLQPTLARITNIDEAVLGDANLRHTIPVGKRLSWASKRKTERIEDRAYSLLGIFDVNMPMLYGEGNRAFLRLQQEIFAQNQDLSIFSWNVGANQHPYLSMFAPSPEDFANCSGLRLSDMFIGSCPLSSSALRFNKAVIELGYVPLHTWSAEGSEANFYSLRLPHQNSAESRINEIFLRKVGPGLFVRIPQPSSTHTRFWKPVYTVQCSLDAWSPPSWTVIQDVRLSLRVREAVGYDHEEETLDNVRIMTAPHNTISASLDSCYDWSIHMDAGPPSIIHHAEPSDFWCRANSCFLLHSQNDFIGCIRVITLLKDPSTATTYTGYPFHVTVRVRRRRTPMGQMGLIPEFSFDKSFASTRHLDALLGDAKPLSVVPSRAHNERELLGVRTESVGFHDNGKVFQKQMQVSLKWDQILWCGTLVFSTKININFVNIAV</sequence>
<dbReference type="EMBL" id="JAULSW010000004">
    <property type="protein sequence ID" value="KAK3385518.1"/>
    <property type="molecule type" value="Genomic_DNA"/>
</dbReference>
<dbReference type="InterPro" id="IPR010730">
    <property type="entry name" value="HET"/>
</dbReference>
<evidence type="ECO:0000313" key="3">
    <source>
        <dbReference type="Proteomes" id="UP001285441"/>
    </source>
</evidence>
<dbReference type="PANTHER" id="PTHR10622:SF12">
    <property type="entry name" value="HET DOMAIN-CONTAINING PROTEIN"/>
    <property type="match status" value="1"/>
</dbReference>
<dbReference type="AlphaFoldDB" id="A0AAE0NPU7"/>
<gene>
    <name evidence="2" type="ORF">B0H63DRAFT_473062</name>
</gene>
<name>A0AAE0NPU7_9PEZI</name>
<proteinExistence type="predicted"/>
<accession>A0AAE0NPU7</accession>
<dbReference type="Proteomes" id="UP001285441">
    <property type="component" value="Unassembled WGS sequence"/>
</dbReference>
<organism evidence="2 3">
    <name type="scientific">Podospora didyma</name>
    <dbReference type="NCBI Taxonomy" id="330526"/>
    <lineage>
        <taxon>Eukaryota</taxon>
        <taxon>Fungi</taxon>
        <taxon>Dikarya</taxon>
        <taxon>Ascomycota</taxon>
        <taxon>Pezizomycotina</taxon>
        <taxon>Sordariomycetes</taxon>
        <taxon>Sordariomycetidae</taxon>
        <taxon>Sordariales</taxon>
        <taxon>Podosporaceae</taxon>
        <taxon>Podospora</taxon>
    </lineage>
</organism>
<comment type="caution">
    <text evidence="2">The sequence shown here is derived from an EMBL/GenBank/DDBJ whole genome shotgun (WGS) entry which is preliminary data.</text>
</comment>
<feature type="domain" description="Heterokaryon incompatibility" evidence="1">
    <location>
        <begin position="22"/>
        <end position="122"/>
    </location>
</feature>